<accession>A0ABQ9FTF5</accession>
<evidence type="ECO:0000313" key="3">
    <source>
        <dbReference type="Proteomes" id="UP001217089"/>
    </source>
</evidence>
<name>A0ABQ9FTF5_TEGGR</name>
<organism evidence="2 3">
    <name type="scientific">Tegillarca granosa</name>
    <name type="common">Malaysian cockle</name>
    <name type="synonym">Anadara granosa</name>
    <dbReference type="NCBI Taxonomy" id="220873"/>
    <lineage>
        <taxon>Eukaryota</taxon>
        <taxon>Metazoa</taxon>
        <taxon>Spiralia</taxon>
        <taxon>Lophotrochozoa</taxon>
        <taxon>Mollusca</taxon>
        <taxon>Bivalvia</taxon>
        <taxon>Autobranchia</taxon>
        <taxon>Pteriomorphia</taxon>
        <taxon>Arcoida</taxon>
        <taxon>Arcoidea</taxon>
        <taxon>Arcidae</taxon>
        <taxon>Tegillarca</taxon>
    </lineage>
</organism>
<reference evidence="2 3" key="1">
    <citation type="submission" date="2022-12" db="EMBL/GenBank/DDBJ databases">
        <title>Chromosome-level genome of Tegillarca granosa.</title>
        <authorList>
            <person name="Kim J."/>
        </authorList>
    </citation>
    <scope>NUCLEOTIDE SEQUENCE [LARGE SCALE GENOMIC DNA]</scope>
    <source>
        <strain evidence="2">Teg-2019</strain>
        <tissue evidence="2">Adductor muscle</tissue>
    </source>
</reference>
<dbReference type="PANTHER" id="PTHR31097:SF2">
    <property type="entry name" value="CHROMOSOME 7 OPEN READING FRAME 57"/>
    <property type="match status" value="1"/>
</dbReference>
<dbReference type="InterPro" id="IPR040247">
    <property type="entry name" value="DUF5524"/>
</dbReference>
<feature type="region of interest" description="Disordered" evidence="1">
    <location>
        <begin position="214"/>
        <end position="248"/>
    </location>
</feature>
<dbReference type="Pfam" id="PF17662">
    <property type="entry name" value="DUF5524"/>
    <property type="match status" value="1"/>
</dbReference>
<feature type="region of interest" description="Disordered" evidence="1">
    <location>
        <begin position="23"/>
        <end position="55"/>
    </location>
</feature>
<feature type="compositionally biased region" description="Basic and acidic residues" evidence="1">
    <location>
        <begin position="149"/>
        <end position="164"/>
    </location>
</feature>
<comment type="caution">
    <text evidence="2">The sequence shown here is derived from an EMBL/GenBank/DDBJ whole genome shotgun (WGS) entry which is preliminary data.</text>
</comment>
<dbReference type="Proteomes" id="UP001217089">
    <property type="component" value="Unassembled WGS sequence"/>
</dbReference>
<protein>
    <submittedName>
        <fullName evidence="2">Uncharacterized protein</fullName>
    </submittedName>
</protein>
<proteinExistence type="predicted"/>
<sequence length="278" mass="32603">MASDRRIREAGWFYHAPAKRTVPKEPPLLPLTSQIPGLNNLPPQPEDEPKALYRDTDSKYIRLAKKGGREDLLRFKENANLREKAPVSYPRNEWFYLADNALEDAELEEKKPYAFLLPEYMVHESHKPDGDDANYERPRRAPFAFDNKSAYEREGDSIKDKTLKLPEVVKSGPSEEKKPPKMSKLLSNEYDREWHEDITKWQMKQDMLRDKFKAMATDPNKQEPISSEYRSTYGKKTQKPYKNEKERKVWETKPKIDTYVDTSQKAVQGNNDLFKMSK</sequence>
<keyword evidence="3" id="KW-1185">Reference proteome</keyword>
<gene>
    <name evidence="2" type="ORF">KUTeg_001613</name>
</gene>
<evidence type="ECO:0000313" key="2">
    <source>
        <dbReference type="EMBL" id="KAJ8320026.1"/>
    </source>
</evidence>
<dbReference type="EMBL" id="JARBDR010000141">
    <property type="protein sequence ID" value="KAJ8320026.1"/>
    <property type="molecule type" value="Genomic_DNA"/>
</dbReference>
<dbReference type="PANTHER" id="PTHR31097">
    <property type="entry name" value="SI:DKEY-276J7.1"/>
    <property type="match status" value="1"/>
</dbReference>
<evidence type="ECO:0000256" key="1">
    <source>
        <dbReference type="SAM" id="MobiDB-lite"/>
    </source>
</evidence>
<feature type="region of interest" description="Disordered" evidence="1">
    <location>
        <begin position="146"/>
        <end position="188"/>
    </location>
</feature>